<dbReference type="PANTHER" id="PTHR35144">
    <property type="entry name" value="MEIOSIS-SPECIFIC TRANSCRIPTION FACTOR NDT80"/>
    <property type="match status" value="1"/>
</dbReference>
<protein>
    <submittedName>
        <fullName evidence="5">P53-like transcription factor</fullName>
    </submittedName>
</protein>
<feature type="compositionally biased region" description="Gly residues" evidence="3">
    <location>
        <begin position="465"/>
        <end position="478"/>
    </location>
</feature>
<name>A0ABR4J307_9EURO</name>
<gene>
    <name evidence="5" type="ORF">BDW59DRAFT_137637</name>
</gene>
<feature type="domain" description="NDT80" evidence="4">
    <location>
        <begin position="180"/>
        <end position="456"/>
    </location>
</feature>
<evidence type="ECO:0000313" key="5">
    <source>
        <dbReference type="EMBL" id="KAL2834281.1"/>
    </source>
</evidence>
<dbReference type="Gene3D" id="2.60.40.1390">
    <property type="entry name" value="NDT80 DNA-binding domain"/>
    <property type="match status" value="1"/>
</dbReference>
<dbReference type="InterPro" id="IPR008967">
    <property type="entry name" value="p53-like_TF_DNA-bd_sf"/>
</dbReference>
<evidence type="ECO:0000256" key="3">
    <source>
        <dbReference type="SAM" id="MobiDB-lite"/>
    </source>
</evidence>
<dbReference type="PROSITE" id="PS51517">
    <property type="entry name" value="NDT80"/>
    <property type="match status" value="1"/>
</dbReference>
<evidence type="ECO:0000313" key="6">
    <source>
        <dbReference type="Proteomes" id="UP001610335"/>
    </source>
</evidence>
<dbReference type="InterPro" id="IPR052605">
    <property type="entry name" value="Fungal_trans_regulator"/>
</dbReference>
<sequence length="670" mass="72809">MNHPLLQNSFQLDGPITTDGDYSGVQRPYPVSTSYSMEDDDHHRRSGAVGSALAHSVPIPATNNLRYNTQQSAMHDLPYGTSPTLLMSPSDSCSDSFSPATGSLYSHSSPLSYDNRMSDYRSHRAPTLHPPTGMSSTVQSPGNAPLLGRSDNYPGTYAIPRGPIPSLTSLSDIARGPQFTATPRSLDCAMDRTSNLMFSQPGAMYLDHSQRVPPLMADAPPFAETHPVHSVVSGNQIVRPDIGAKIHKGFFQVDDKWTCYRRNYFSISCSFSFHPSVPVHGPFHLKYEGRNTRIHQFSMSISAIVNMQQNEVRELVQHTPKRDKQSERPPQRVVLQPCQTTAMVPSLGSTSTGGQHGFPLMSQSAGMPLEYNSSYSGAPQQSQPPTQHTFERIQFQKATANNGKRRAQQQYYNLVVDLYAEVTGTHGGNEWVKIARKLSSPMVVRGRSPGHYKDGRRDSSTSMGPDGGSGGAGDGSGGAVLTPGLGQASRSHLALMPGPYDSQRGGHSYGRADYHQMTAADHSPLSASPHISSSSSSTFEIGMMSSDSLDPMDSIKSTSSMESYQDPNYGIMDGRKESQFRNHLPPPFEYDPISRASESSGTSFSEAYDPIASMVSNEPGESHFLKHPPRMAPQSYHHSSPGGYDTIYSARSGGGSSPYSRLPNSQSLCT</sequence>
<dbReference type="InterPro" id="IPR024061">
    <property type="entry name" value="NDT80_DNA-bd_dom"/>
</dbReference>
<feature type="region of interest" description="Disordered" evidence="3">
    <location>
        <begin position="619"/>
        <end position="670"/>
    </location>
</feature>
<evidence type="ECO:0000256" key="1">
    <source>
        <dbReference type="ARBA" id="ARBA00023125"/>
    </source>
</evidence>
<accession>A0ABR4J307</accession>
<feature type="compositionally biased region" description="Polar residues" evidence="3">
    <location>
        <begin position="657"/>
        <end position="670"/>
    </location>
</feature>
<keyword evidence="6" id="KW-1185">Reference proteome</keyword>
<dbReference type="Pfam" id="PF05224">
    <property type="entry name" value="NDT80_PhoG"/>
    <property type="match status" value="1"/>
</dbReference>
<feature type="DNA-binding region" description="NDT80" evidence="2">
    <location>
        <begin position="180"/>
        <end position="456"/>
    </location>
</feature>
<dbReference type="InterPro" id="IPR037141">
    <property type="entry name" value="NDT80_DNA-bd_dom_sf"/>
</dbReference>
<dbReference type="SUPFAM" id="SSF49417">
    <property type="entry name" value="p53-like transcription factors"/>
    <property type="match status" value="1"/>
</dbReference>
<dbReference type="PANTHER" id="PTHR35144:SF2">
    <property type="entry name" value="MEIOSIS-SPECIFIC TRANSCRIPTION FACTOR NDT80"/>
    <property type="match status" value="1"/>
</dbReference>
<dbReference type="EMBL" id="JBFXLS010000002">
    <property type="protein sequence ID" value="KAL2834281.1"/>
    <property type="molecule type" value="Genomic_DNA"/>
</dbReference>
<feature type="region of interest" description="Disordered" evidence="3">
    <location>
        <begin position="444"/>
        <end position="510"/>
    </location>
</feature>
<comment type="caution">
    <text evidence="5">The sequence shown here is derived from an EMBL/GenBank/DDBJ whole genome shotgun (WGS) entry which is preliminary data.</text>
</comment>
<evidence type="ECO:0000259" key="4">
    <source>
        <dbReference type="PROSITE" id="PS51517"/>
    </source>
</evidence>
<evidence type="ECO:0000256" key="2">
    <source>
        <dbReference type="PROSITE-ProRule" id="PRU00850"/>
    </source>
</evidence>
<proteinExistence type="predicted"/>
<keyword evidence="1 2" id="KW-0238">DNA-binding</keyword>
<organism evidence="5 6">
    <name type="scientific">Aspergillus cavernicola</name>
    <dbReference type="NCBI Taxonomy" id="176166"/>
    <lineage>
        <taxon>Eukaryota</taxon>
        <taxon>Fungi</taxon>
        <taxon>Dikarya</taxon>
        <taxon>Ascomycota</taxon>
        <taxon>Pezizomycotina</taxon>
        <taxon>Eurotiomycetes</taxon>
        <taxon>Eurotiomycetidae</taxon>
        <taxon>Eurotiales</taxon>
        <taxon>Aspergillaceae</taxon>
        <taxon>Aspergillus</taxon>
        <taxon>Aspergillus subgen. Nidulantes</taxon>
    </lineage>
</organism>
<dbReference type="Proteomes" id="UP001610335">
    <property type="component" value="Unassembled WGS sequence"/>
</dbReference>
<feature type="compositionally biased region" description="Polar residues" evidence="3">
    <location>
        <begin position="1"/>
        <end position="11"/>
    </location>
</feature>
<feature type="region of interest" description="Disordered" evidence="3">
    <location>
        <begin position="1"/>
        <end position="51"/>
    </location>
</feature>
<reference evidence="5 6" key="1">
    <citation type="submission" date="2024-07" db="EMBL/GenBank/DDBJ databases">
        <title>Section-level genome sequencing and comparative genomics of Aspergillus sections Usti and Cavernicolus.</title>
        <authorList>
            <consortium name="Lawrence Berkeley National Laboratory"/>
            <person name="Nybo J.L."/>
            <person name="Vesth T.C."/>
            <person name="Theobald S."/>
            <person name="Frisvad J.C."/>
            <person name="Larsen T.O."/>
            <person name="Kjaerboelling I."/>
            <person name="Rothschild-Mancinelli K."/>
            <person name="Lyhne E.K."/>
            <person name="Kogle M.E."/>
            <person name="Barry K."/>
            <person name="Clum A."/>
            <person name="Na H."/>
            <person name="Ledsgaard L."/>
            <person name="Lin J."/>
            <person name="Lipzen A."/>
            <person name="Kuo A."/>
            <person name="Riley R."/>
            <person name="Mondo S."/>
            <person name="LaButti K."/>
            <person name="Haridas S."/>
            <person name="Pangalinan J."/>
            <person name="Salamov A.A."/>
            <person name="Simmons B.A."/>
            <person name="Magnuson J.K."/>
            <person name="Chen J."/>
            <person name="Drula E."/>
            <person name="Henrissat B."/>
            <person name="Wiebenga A."/>
            <person name="Lubbers R.J."/>
            <person name="Gomes A.C."/>
            <person name="Makela M.R."/>
            <person name="Stajich J."/>
            <person name="Grigoriev I.V."/>
            <person name="Mortensen U.H."/>
            <person name="De vries R.P."/>
            <person name="Baker S.E."/>
            <person name="Andersen M.R."/>
        </authorList>
    </citation>
    <scope>NUCLEOTIDE SEQUENCE [LARGE SCALE GENOMIC DNA]</scope>
    <source>
        <strain evidence="5 6">CBS 600.67</strain>
    </source>
</reference>